<dbReference type="GO" id="GO:0000287">
    <property type="term" value="F:magnesium ion binding"/>
    <property type="evidence" value="ECO:0007669"/>
    <property type="project" value="InterPro"/>
</dbReference>
<evidence type="ECO:0000256" key="10">
    <source>
        <dbReference type="NCBIfam" id="TIGR01769"/>
    </source>
</evidence>
<keyword evidence="7" id="KW-0594">Phospholipid biosynthesis</keyword>
<name>A0A497JHP6_9ARCH</name>
<evidence type="ECO:0000256" key="7">
    <source>
        <dbReference type="ARBA" id="ARBA00023209"/>
    </source>
</evidence>
<keyword evidence="4" id="KW-0479">Metal-binding</keyword>
<evidence type="ECO:0000256" key="4">
    <source>
        <dbReference type="ARBA" id="ARBA00022723"/>
    </source>
</evidence>
<dbReference type="GO" id="GO:0000107">
    <property type="term" value="F:imidazoleglycerol-phosphate synthase activity"/>
    <property type="evidence" value="ECO:0007669"/>
    <property type="project" value="TreeGrafter"/>
</dbReference>
<comment type="catalytic activity">
    <reaction evidence="9">
        <text>sn-glycerol 1-phosphate + (2E,6E,10E)-geranylgeranyl diphosphate = sn-3-O-(geranylgeranyl)glycerol 1-phosphate + diphosphate</text>
        <dbReference type="Rhea" id="RHEA:23404"/>
        <dbReference type="ChEBI" id="CHEBI:33019"/>
        <dbReference type="ChEBI" id="CHEBI:57677"/>
        <dbReference type="ChEBI" id="CHEBI:57685"/>
        <dbReference type="ChEBI" id="CHEBI:58756"/>
        <dbReference type="EC" id="2.5.1.41"/>
    </reaction>
</comment>
<evidence type="ECO:0000256" key="6">
    <source>
        <dbReference type="ARBA" id="ARBA00023098"/>
    </source>
</evidence>
<dbReference type="NCBIfam" id="NF003198">
    <property type="entry name" value="PRK04169.1-2"/>
    <property type="match status" value="1"/>
</dbReference>
<dbReference type="AlphaFoldDB" id="A0A497JHP6"/>
<dbReference type="PANTHER" id="PTHR21235">
    <property type="entry name" value="IMIDAZOLE GLYCEROL PHOSPHATE SYNTHASE SUBUNIT HISF/H IGP SYNTHASE SUBUNIT HISF/H"/>
    <property type="match status" value="1"/>
</dbReference>
<keyword evidence="3" id="KW-0808">Transferase</keyword>
<dbReference type="InterPro" id="IPR010946">
    <property type="entry name" value="GGGP_synth"/>
</dbReference>
<dbReference type="InterPro" id="IPR008205">
    <property type="entry name" value="GGGP_HepGP_synthase"/>
</dbReference>
<gene>
    <name evidence="11" type="ORF">DRO04_01225</name>
</gene>
<dbReference type="HAMAP" id="MF_00112">
    <property type="entry name" value="GGGP_HepGP_synthase"/>
    <property type="match status" value="1"/>
</dbReference>
<dbReference type="Proteomes" id="UP000278031">
    <property type="component" value="Unassembled WGS sequence"/>
</dbReference>
<dbReference type="InterPro" id="IPR050064">
    <property type="entry name" value="IGPS_HisA/HisF"/>
</dbReference>
<dbReference type="Pfam" id="PF01884">
    <property type="entry name" value="PcrB"/>
    <property type="match status" value="1"/>
</dbReference>
<keyword evidence="6" id="KW-0443">Lipid metabolism</keyword>
<dbReference type="GO" id="GO:0047294">
    <property type="term" value="F:phosphoglycerol geranylgeranyltransferase activity"/>
    <property type="evidence" value="ECO:0007669"/>
    <property type="project" value="UniProtKB-UniRule"/>
</dbReference>
<protein>
    <recommendedName>
        <fullName evidence="1 10">Phosphoglycerol geranylgeranyltransferase</fullName>
        <ecNumber evidence="1 10">2.5.1.41</ecNumber>
    </recommendedName>
</protein>
<dbReference type="NCBIfam" id="TIGR01769">
    <property type="entry name" value="GGGP"/>
    <property type="match status" value="1"/>
</dbReference>
<evidence type="ECO:0000256" key="8">
    <source>
        <dbReference type="ARBA" id="ARBA00023264"/>
    </source>
</evidence>
<dbReference type="EC" id="2.5.1.41" evidence="1 10"/>
<evidence type="ECO:0000313" key="12">
    <source>
        <dbReference type="Proteomes" id="UP000278031"/>
    </source>
</evidence>
<evidence type="ECO:0000256" key="5">
    <source>
        <dbReference type="ARBA" id="ARBA00022842"/>
    </source>
</evidence>
<keyword evidence="8" id="KW-1208">Phospholipid metabolism</keyword>
<organism evidence="11 12">
    <name type="scientific">Candidatus Iainarchaeum sp</name>
    <dbReference type="NCBI Taxonomy" id="3101447"/>
    <lineage>
        <taxon>Archaea</taxon>
        <taxon>Candidatus Iainarchaeota</taxon>
        <taxon>Candidatus Iainarchaeia</taxon>
        <taxon>Candidatus Iainarchaeales</taxon>
        <taxon>Candidatus Iainarchaeaceae</taxon>
        <taxon>Candidatus Iainarchaeum</taxon>
    </lineage>
</organism>
<accession>A0A497JHP6</accession>
<evidence type="ECO:0000256" key="2">
    <source>
        <dbReference type="ARBA" id="ARBA00022516"/>
    </source>
</evidence>
<dbReference type="NCBIfam" id="TIGR01768">
    <property type="entry name" value="GGGP-family"/>
    <property type="match status" value="1"/>
</dbReference>
<dbReference type="GO" id="GO:0008654">
    <property type="term" value="P:phospholipid biosynthetic process"/>
    <property type="evidence" value="ECO:0007669"/>
    <property type="project" value="UniProtKB-KW"/>
</dbReference>
<feature type="non-terminal residue" evidence="11">
    <location>
        <position position="234"/>
    </location>
</feature>
<dbReference type="InterPro" id="IPR038597">
    <property type="entry name" value="GGGP/HepGP_synthase_sf"/>
</dbReference>
<dbReference type="SUPFAM" id="SSF51395">
    <property type="entry name" value="FMN-linked oxidoreductases"/>
    <property type="match status" value="1"/>
</dbReference>
<dbReference type="GO" id="GO:0005737">
    <property type="term" value="C:cytoplasm"/>
    <property type="evidence" value="ECO:0007669"/>
    <property type="project" value="InterPro"/>
</dbReference>
<evidence type="ECO:0000313" key="11">
    <source>
        <dbReference type="EMBL" id="RLG70739.1"/>
    </source>
</evidence>
<comment type="caution">
    <text evidence="11">The sequence shown here is derived from an EMBL/GenBank/DDBJ whole genome shotgun (WGS) entry which is preliminary data.</text>
</comment>
<evidence type="ECO:0000256" key="1">
    <source>
        <dbReference type="ARBA" id="ARBA00012676"/>
    </source>
</evidence>
<keyword evidence="5" id="KW-0460">Magnesium</keyword>
<evidence type="ECO:0000256" key="9">
    <source>
        <dbReference type="ARBA" id="ARBA00047288"/>
    </source>
</evidence>
<dbReference type="GO" id="GO:0006650">
    <property type="term" value="P:glycerophospholipid metabolic process"/>
    <property type="evidence" value="ECO:0007669"/>
    <property type="project" value="InterPro"/>
</dbReference>
<sequence>MKVEEHFGKVYKWILKEIKERPLVFQQVDPPELKAEEISKIAKIAEEAGLAAFAVGGSVGAQGELLDNTIKILKENSELPVILFPGNIATLSRYADAIYYMYMMNSDDPYWISGAQIAASMPVKKMQLEVIPTAYVIVEPGRAAGWIGKARVIPRNIPYLAAVTALGAQYMGAHLVILESGGGAAEPAPAEMIKATKELIDIPLVVAGGVRKEEYAERCTKAGADILHVGTAIE</sequence>
<evidence type="ECO:0000256" key="3">
    <source>
        <dbReference type="ARBA" id="ARBA00022679"/>
    </source>
</evidence>
<proteinExistence type="inferred from homology"/>
<dbReference type="Gene3D" id="3.20.20.390">
    <property type="entry name" value="FMN-linked oxidoreductases"/>
    <property type="match status" value="1"/>
</dbReference>
<dbReference type="PANTHER" id="PTHR21235:SF22">
    <property type="entry name" value="GERANYLGERANYLGLYCERYL PHOSPHATE SYNTHASE"/>
    <property type="match status" value="1"/>
</dbReference>
<keyword evidence="2" id="KW-0444">Lipid biosynthesis</keyword>
<dbReference type="EMBL" id="QMWP01000035">
    <property type="protein sequence ID" value="RLG70739.1"/>
    <property type="molecule type" value="Genomic_DNA"/>
</dbReference>
<reference evidence="11 12" key="1">
    <citation type="submission" date="2018-06" db="EMBL/GenBank/DDBJ databases">
        <title>Extensive metabolic versatility and redundancy in microbially diverse, dynamic hydrothermal sediments.</title>
        <authorList>
            <person name="Dombrowski N."/>
            <person name="Teske A."/>
            <person name="Baker B.J."/>
        </authorList>
    </citation>
    <scope>NUCLEOTIDE SEQUENCE [LARGE SCALE GENOMIC DNA]</scope>
    <source>
        <strain evidence="11">B51_G17</strain>
    </source>
</reference>